<gene>
    <name evidence="8" type="ORF">CXG81DRAFT_12603</name>
</gene>
<evidence type="ECO:0000256" key="4">
    <source>
        <dbReference type="ARBA" id="ARBA00023163"/>
    </source>
</evidence>
<evidence type="ECO:0000256" key="2">
    <source>
        <dbReference type="ARBA" id="ARBA00023015"/>
    </source>
</evidence>
<dbReference type="Proteomes" id="UP000274922">
    <property type="component" value="Unassembled WGS sequence"/>
</dbReference>
<dbReference type="InterPro" id="IPR036388">
    <property type="entry name" value="WH-like_DNA-bd_sf"/>
</dbReference>
<dbReference type="InterPro" id="IPR036390">
    <property type="entry name" value="WH_DNA-bd_sf"/>
</dbReference>
<comment type="subcellular location">
    <subcellularLocation>
        <location evidence="1">Nucleus</location>
    </subcellularLocation>
</comment>
<evidence type="ECO:0000313" key="9">
    <source>
        <dbReference type="Proteomes" id="UP000274922"/>
    </source>
</evidence>
<comment type="similarity">
    <text evidence="6">Belongs to the HSF family.</text>
</comment>
<dbReference type="PRINTS" id="PR00056">
    <property type="entry name" value="HSFDOMAIN"/>
</dbReference>
<keyword evidence="5" id="KW-0539">Nucleus</keyword>
<dbReference type="FunFam" id="1.10.10.10:FF:000027">
    <property type="entry name" value="Heat shock transcription factor 1"/>
    <property type="match status" value="1"/>
</dbReference>
<dbReference type="SUPFAM" id="SSF46785">
    <property type="entry name" value="Winged helix' DNA-binding domain"/>
    <property type="match status" value="1"/>
</dbReference>
<feature type="domain" description="HSF-type DNA-binding" evidence="7">
    <location>
        <begin position="59"/>
        <end position="83"/>
    </location>
</feature>
<dbReference type="SMART" id="SM00415">
    <property type="entry name" value="HSF"/>
    <property type="match status" value="1"/>
</dbReference>
<dbReference type="AlphaFoldDB" id="A0A4P9X6X3"/>
<sequence length="218" mass="24814">MAPPPAKSRRQPVGTGAPDFVKKLFRMLDDVSISKVCSWGHDGTTFVVKDTTFFSQVILPKHFKHNNFASFVRQLNKYDFHKIKHSEDRRFYGDQAWEFHHEHFVYGRFELLELIRRKIPKNKQKNAQQLVAQRLAAGHPIPVNALHHHMHADMGLVGLGDATPSMAMMSPRASLTALQSDLASHITMLSKNHAMVVAELETFRVGLATQDRVIRQLV</sequence>
<feature type="non-terminal residue" evidence="8">
    <location>
        <position position="218"/>
    </location>
</feature>
<keyword evidence="3" id="KW-0238">DNA-binding</keyword>
<name>A0A4P9X6X3_9FUNG</name>
<evidence type="ECO:0000256" key="5">
    <source>
        <dbReference type="ARBA" id="ARBA00023242"/>
    </source>
</evidence>
<keyword evidence="2" id="KW-0805">Transcription regulation</keyword>
<dbReference type="InterPro" id="IPR000232">
    <property type="entry name" value="HSF_DNA-bd"/>
</dbReference>
<dbReference type="STRING" id="1555241.A0A4P9X6X3"/>
<reference evidence="9" key="1">
    <citation type="journal article" date="2018" name="Nat. Microbiol.">
        <title>Leveraging single-cell genomics to expand the fungal tree of life.</title>
        <authorList>
            <person name="Ahrendt S.R."/>
            <person name="Quandt C.A."/>
            <person name="Ciobanu D."/>
            <person name="Clum A."/>
            <person name="Salamov A."/>
            <person name="Andreopoulos B."/>
            <person name="Cheng J.F."/>
            <person name="Woyke T."/>
            <person name="Pelin A."/>
            <person name="Henrissat B."/>
            <person name="Reynolds N.K."/>
            <person name="Benny G.L."/>
            <person name="Smith M.E."/>
            <person name="James T.Y."/>
            <person name="Grigoriev I.V."/>
        </authorList>
    </citation>
    <scope>NUCLEOTIDE SEQUENCE [LARGE SCALE GENOMIC DNA]</scope>
    <source>
        <strain evidence="9">ATCC 52028</strain>
    </source>
</reference>
<keyword evidence="9" id="KW-1185">Reference proteome</keyword>
<dbReference type="GO" id="GO:0043565">
    <property type="term" value="F:sequence-specific DNA binding"/>
    <property type="evidence" value="ECO:0007669"/>
    <property type="project" value="InterPro"/>
</dbReference>
<evidence type="ECO:0000313" key="8">
    <source>
        <dbReference type="EMBL" id="RKP00954.1"/>
    </source>
</evidence>
<protein>
    <recommendedName>
        <fullName evidence="7">HSF-type DNA-binding domain-containing protein</fullName>
    </recommendedName>
</protein>
<dbReference type="GO" id="GO:0003700">
    <property type="term" value="F:DNA-binding transcription factor activity"/>
    <property type="evidence" value="ECO:0007669"/>
    <property type="project" value="InterPro"/>
</dbReference>
<dbReference type="PROSITE" id="PS00434">
    <property type="entry name" value="HSF_DOMAIN"/>
    <property type="match status" value="1"/>
</dbReference>
<dbReference type="PANTHER" id="PTHR10015">
    <property type="entry name" value="HEAT SHOCK TRANSCRIPTION FACTOR"/>
    <property type="match status" value="1"/>
</dbReference>
<dbReference type="Pfam" id="PF00447">
    <property type="entry name" value="HSF_DNA-bind"/>
    <property type="match status" value="1"/>
</dbReference>
<proteinExistence type="inferred from homology"/>
<keyword evidence="4" id="KW-0804">Transcription</keyword>
<dbReference type="OrthoDB" id="60033at2759"/>
<evidence type="ECO:0000256" key="1">
    <source>
        <dbReference type="ARBA" id="ARBA00004123"/>
    </source>
</evidence>
<organism evidence="8 9">
    <name type="scientific">Caulochytrium protostelioides</name>
    <dbReference type="NCBI Taxonomy" id="1555241"/>
    <lineage>
        <taxon>Eukaryota</taxon>
        <taxon>Fungi</taxon>
        <taxon>Fungi incertae sedis</taxon>
        <taxon>Chytridiomycota</taxon>
        <taxon>Chytridiomycota incertae sedis</taxon>
        <taxon>Chytridiomycetes</taxon>
        <taxon>Caulochytriales</taxon>
        <taxon>Caulochytriaceae</taxon>
        <taxon>Caulochytrium</taxon>
    </lineage>
</organism>
<dbReference type="PANTHER" id="PTHR10015:SF361">
    <property type="entry name" value="TRANSCRIPTION FACTOR SKN7"/>
    <property type="match status" value="1"/>
</dbReference>
<dbReference type="EMBL" id="ML014191">
    <property type="protein sequence ID" value="RKP00954.1"/>
    <property type="molecule type" value="Genomic_DNA"/>
</dbReference>
<accession>A0A4P9X6X3</accession>
<evidence type="ECO:0000256" key="3">
    <source>
        <dbReference type="ARBA" id="ARBA00023125"/>
    </source>
</evidence>
<dbReference type="Gene3D" id="1.10.10.10">
    <property type="entry name" value="Winged helix-like DNA-binding domain superfamily/Winged helix DNA-binding domain"/>
    <property type="match status" value="1"/>
</dbReference>
<evidence type="ECO:0000256" key="6">
    <source>
        <dbReference type="RuleBase" id="RU004020"/>
    </source>
</evidence>
<evidence type="ECO:0000259" key="7">
    <source>
        <dbReference type="PROSITE" id="PS00434"/>
    </source>
</evidence>
<dbReference type="GO" id="GO:0005634">
    <property type="term" value="C:nucleus"/>
    <property type="evidence" value="ECO:0007669"/>
    <property type="project" value="UniProtKB-SubCell"/>
</dbReference>